<keyword evidence="3" id="KW-0677">Repeat</keyword>
<gene>
    <name evidence="9" type="ORF">RGQ29_004396</name>
</gene>
<comment type="catalytic activity">
    <reaction evidence="7">
        <text>NAD(+) + H2O = ADP-D-ribose + nicotinamide + H(+)</text>
        <dbReference type="Rhea" id="RHEA:16301"/>
        <dbReference type="ChEBI" id="CHEBI:15377"/>
        <dbReference type="ChEBI" id="CHEBI:15378"/>
        <dbReference type="ChEBI" id="CHEBI:17154"/>
        <dbReference type="ChEBI" id="CHEBI:57540"/>
        <dbReference type="ChEBI" id="CHEBI:57967"/>
        <dbReference type="EC" id="3.2.2.6"/>
    </reaction>
    <physiologicalReaction direction="left-to-right" evidence="7">
        <dbReference type="Rhea" id="RHEA:16302"/>
    </physiologicalReaction>
</comment>
<organism evidence="9 10">
    <name type="scientific">Quercus rubra</name>
    <name type="common">Northern red oak</name>
    <name type="synonym">Quercus borealis</name>
    <dbReference type="NCBI Taxonomy" id="3512"/>
    <lineage>
        <taxon>Eukaryota</taxon>
        <taxon>Viridiplantae</taxon>
        <taxon>Streptophyta</taxon>
        <taxon>Embryophyta</taxon>
        <taxon>Tracheophyta</taxon>
        <taxon>Spermatophyta</taxon>
        <taxon>Magnoliopsida</taxon>
        <taxon>eudicotyledons</taxon>
        <taxon>Gunneridae</taxon>
        <taxon>Pentapetalae</taxon>
        <taxon>rosids</taxon>
        <taxon>fabids</taxon>
        <taxon>Fagales</taxon>
        <taxon>Fagaceae</taxon>
        <taxon>Quercus</taxon>
    </lineage>
</organism>
<dbReference type="InterPro" id="IPR027417">
    <property type="entry name" value="P-loop_NTPase"/>
</dbReference>
<evidence type="ECO:0000259" key="8">
    <source>
        <dbReference type="PROSITE" id="PS50104"/>
    </source>
</evidence>
<reference evidence="9 10" key="1">
    <citation type="journal article" date="2023" name="G3 (Bethesda)">
        <title>A haplotype-resolved chromosome-scale genome for Quercus rubra L. provides insights into the genetics of adaptive traits for red oak species.</title>
        <authorList>
            <person name="Kapoor B."/>
            <person name="Jenkins J."/>
            <person name="Schmutz J."/>
            <person name="Zhebentyayeva T."/>
            <person name="Kuelheim C."/>
            <person name="Coggeshall M."/>
            <person name="Heim C."/>
            <person name="Lasky J.R."/>
            <person name="Leites L."/>
            <person name="Islam-Faridi N."/>
            <person name="Romero-Severson J."/>
            <person name="DeLeo V.L."/>
            <person name="Lucas S.M."/>
            <person name="Lazic D."/>
            <person name="Gailing O."/>
            <person name="Carlson J."/>
            <person name="Staton M."/>
        </authorList>
    </citation>
    <scope>NUCLEOTIDE SEQUENCE [LARGE SCALE GENOMIC DNA]</scope>
    <source>
        <strain evidence="9">Pseudo-F2</strain>
    </source>
</reference>
<keyword evidence="6" id="KW-0520">NAD</keyword>
<dbReference type="EMBL" id="JAXUIC010000010">
    <property type="protein sequence ID" value="KAK4568964.1"/>
    <property type="molecule type" value="Genomic_DNA"/>
</dbReference>
<dbReference type="Pfam" id="PF20160">
    <property type="entry name" value="C-JID"/>
    <property type="match status" value="1"/>
</dbReference>
<dbReference type="FunFam" id="3.40.50.10140:FF:000007">
    <property type="entry name" value="Disease resistance protein (TIR-NBS-LRR class)"/>
    <property type="match status" value="1"/>
</dbReference>
<evidence type="ECO:0000256" key="7">
    <source>
        <dbReference type="ARBA" id="ARBA00047304"/>
    </source>
</evidence>
<dbReference type="Pfam" id="PF01582">
    <property type="entry name" value="TIR"/>
    <property type="match status" value="1"/>
</dbReference>
<dbReference type="Pfam" id="PF00931">
    <property type="entry name" value="NB-ARC"/>
    <property type="match status" value="1"/>
</dbReference>
<dbReference type="InterPro" id="IPR042197">
    <property type="entry name" value="Apaf_helical"/>
</dbReference>
<dbReference type="InterPro" id="IPR036390">
    <property type="entry name" value="WH_DNA-bd_sf"/>
</dbReference>
<dbReference type="Gene3D" id="3.40.50.10140">
    <property type="entry name" value="Toll/interleukin-1 receptor homology (TIR) domain"/>
    <property type="match status" value="1"/>
</dbReference>
<dbReference type="PANTHER" id="PTHR11017:SF570">
    <property type="entry name" value="DISEASE RESISTANCE PROTEIN (TIR-NBS CLASS)-RELATED"/>
    <property type="match status" value="1"/>
</dbReference>
<dbReference type="Proteomes" id="UP001324115">
    <property type="component" value="Unassembled WGS sequence"/>
</dbReference>
<proteinExistence type="predicted"/>
<dbReference type="SUPFAM" id="SSF52058">
    <property type="entry name" value="L domain-like"/>
    <property type="match status" value="1"/>
</dbReference>
<dbReference type="PROSITE" id="PS50104">
    <property type="entry name" value="TIR"/>
    <property type="match status" value="1"/>
</dbReference>
<dbReference type="Gene3D" id="3.40.50.300">
    <property type="entry name" value="P-loop containing nucleotide triphosphate hydrolases"/>
    <property type="match status" value="1"/>
</dbReference>
<dbReference type="InterPro" id="IPR032675">
    <property type="entry name" value="LRR_dom_sf"/>
</dbReference>
<evidence type="ECO:0000256" key="5">
    <source>
        <dbReference type="ARBA" id="ARBA00022821"/>
    </source>
</evidence>
<feature type="domain" description="TIR" evidence="8">
    <location>
        <begin position="18"/>
        <end position="182"/>
    </location>
</feature>
<dbReference type="GO" id="GO:0006952">
    <property type="term" value="P:defense response"/>
    <property type="evidence" value="ECO:0007669"/>
    <property type="project" value="UniProtKB-KW"/>
</dbReference>
<sequence length="1243" mass="142640">MAFLTNKRASSSSITRQYKYDVFVSFRGEDTRMDFTSHLNGILKLKGIRTFIDDELPRGEEISTELIESIRSSGSFIIVFSENYASSRWCLDELVEILKCKENGQMVLPVFYKVDPSEVRNQMGKFGEALAKHEVNNIKKVQRWREALNKAGSISGLTYKDSCSCSQFEFIEEIFKEISSAQLNHMKLSVEKYLVGIDTPVNDVINRCLDIKSNDVRIVGIFGLPGVGKTTIAKVIFNKIHYCFDGSSFLDNVSEKSRTNDGKIQLLETLCYEILGYQDLKVGSTSKGINVTIERLHCKRILIVLDNVEELDEIEFFHENCGRFTSGSRIIITTRNKHLLDPLRNNNHVMYYEVKELNKHEAHKLFCHEAIGRNNFEEDYSELVNQFIDYAKGLPLVLKIIGADLYGSTKHEWKSALDKYKRIPKGNIQKILKISYDGLEQIQQEIFLDIAHFLKGFYTNQVVDILRSINKYDPYCDIKRLIDKCLIIVTEDNKLSMHDLIQQMGWEIVRQESPEVIEKRSRLLCYEDAPEILIENMGSNEIRGITVCLPKPKNMKLNLEKMRNLKYLKVRNVICEDLESLPNGLRLLDWKEFPLSSLPSAFEPKNLVVLNMQQSHIKLDEHFERCRFETLIYMDLSRCENITKVPDLSLIAPNIKELDLRGCINLVEVHQSVGLLEELKFWALAGCQNLRIIPRNLKLKSLKKVYFNGCESLEKGTEALFSSIEYLIALRQLSISLKNVKEVPSSISNLKNLSILCMDDCDNFPKAMDTPDCFPKLEFLSIRYSNITTLPEINIRFPKLKGLSLQHCWKLREIPMPPPHLEELYIEGCSSLDSQTRRRLLSQLGKTFGLSQNMVCSRGSLHQDSVSEKCCDTSKMYPTPDLGFQFDLVLPGTKIPKWFNHQSVGSSVSFSVSSESLAFAHCFALKIEPKVVANRFEFFLCSIYIFLNGYKERIHSGELWLDSSSVTWFHYESNISIDGIVSEDCNNVTLLFEVSNYDKKRAKITIERCGAHIACICPSRSPAVDKMACIRIHESLRVSFDENLKMFLRRVATQNLIRFSKTHCPLCEIAEDTLLHLFQCCPYAKGVWYGGRWGFRVEMIRAQSVMEFVEHIIDPPSELLAERITKDEFTLYASVAMKILWMAREEALVSNTKPTINQVVHRLNKQYDFYLRSLTKEQNRGSAWTKPLDQLVKLNFDASCDQNNVGLAVVLKHQDGNGRAIGRGININSKMGMPLAKEEHKLW</sequence>
<evidence type="ECO:0000313" key="10">
    <source>
        <dbReference type="Proteomes" id="UP001324115"/>
    </source>
</evidence>
<dbReference type="SUPFAM" id="SSF52200">
    <property type="entry name" value="Toll/Interleukin receptor TIR domain"/>
    <property type="match status" value="1"/>
</dbReference>
<dbReference type="GO" id="GO:0043531">
    <property type="term" value="F:ADP binding"/>
    <property type="evidence" value="ECO:0007669"/>
    <property type="project" value="InterPro"/>
</dbReference>
<keyword evidence="10" id="KW-1185">Reference proteome</keyword>
<evidence type="ECO:0000256" key="6">
    <source>
        <dbReference type="ARBA" id="ARBA00023027"/>
    </source>
</evidence>
<dbReference type="SMART" id="SM00255">
    <property type="entry name" value="TIR"/>
    <property type="match status" value="1"/>
</dbReference>
<dbReference type="Pfam" id="PF23282">
    <property type="entry name" value="WHD_ROQ1"/>
    <property type="match status" value="1"/>
</dbReference>
<name>A0AAN7EEA4_QUERU</name>
<dbReference type="GO" id="GO:0007165">
    <property type="term" value="P:signal transduction"/>
    <property type="evidence" value="ECO:0007669"/>
    <property type="project" value="InterPro"/>
</dbReference>
<dbReference type="SUPFAM" id="SSF46785">
    <property type="entry name" value="Winged helix' DNA-binding domain"/>
    <property type="match status" value="1"/>
</dbReference>
<dbReference type="Gene3D" id="1.10.8.430">
    <property type="entry name" value="Helical domain of apoptotic protease-activating factors"/>
    <property type="match status" value="1"/>
</dbReference>
<evidence type="ECO:0000313" key="9">
    <source>
        <dbReference type="EMBL" id="KAK4568964.1"/>
    </source>
</evidence>
<accession>A0AAN7EEA4</accession>
<protein>
    <recommendedName>
        <fullName evidence="1">ADP-ribosyl cyclase/cyclic ADP-ribose hydrolase</fullName>
        <ecNumber evidence="1">3.2.2.6</ecNumber>
    </recommendedName>
</protein>
<dbReference type="InterPro" id="IPR035897">
    <property type="entry name" value="Toll_tir_struct_dom_sf"/>
</dbReference>
<dbReference type="EC" id="3.2.2.6" evidence="1"/>
<evidence type="ECO:0000256" key="1">
    <source>
        <dbReference type="ARBA" id="ARBA00011982"/>
    </source>
</evidence>
<dbReference type="AlphaFoldDB" id="A0AAN7EEA4"/>
<dbReference type="GO" id="GO:0061809">
    <property type="term" value="F:NAD+ nucleosidase activity, cyclic ADP-ribose generating"/>
    <property type="evidence" value="ECO:0007669"/>
    <property type="project" value="UniProtKB-EC"/>
</dbReference>
<evidence type="ECO:0000256" key="3">
    <source>
        <dbReference type="ARBA" id="ARBA00022737"/>
    </source>
</evidence>
<evidence type="ECO:0000256" key="4">
    <source>
        <dbReference type="ARBA" id="ARBA00022801"/>
    </source>
</evidence>
<dbReference type="PRINTS" id="PR00364">
    <property type="entry name" value="DISEASERSIST"/>
</dbReference>
<dbReference type="InterPro" id="IPR002182">
    <property type="entry name" value="NB-ARC"/>
</dbReference>
<dbReference type="InterPro" id="IPR000157">
    <property type="entry name" value="TIR_dom"/>
</dbReference>
<dbReference type="SUPFAM" id="SSF52540">
    <property type="entry name" value="P-loop containing nucleoside triphosphate hydrolases"/>
    <property type="match status" value="1"/>
</dbReference>
<dbReference type="InterPro" id="IPR044974">
    <property type="entry name" value="Disease_R_plants"/>
</dbReference>
<dbReference type="InterPro" id="IPR045344">
    <property type="entry name" value="C-JID"/>
</dbReference>
<dbReference type="InterPro" id="IPR058192">
    <property type="entry name" value="WHD_ROQ1-like"/>
</dbReference>
<dbReference type="Gene3D" id="3.80.10.10">
    <property type="entry name" value="Ribonuclease Inhibitor"/>
    <property type="match status" value="2"/>
</dbReference>
<evidence type="ECO:0000256" key="2">
    <source>
        <dbReference type="ARBA" id="ARBA00022614"/>
    </source>
</evidence>
<dbReference type="PANTHER" id="PTHR11017">
    <property type="entry name" value="LEUCINE-RICH REPEAT-CONTAINING PROTEIN"/>
    <property type="match status" value="1"/>
</dbReference>
<keyword evidence="5" id="KW-0611">Plant defense</keyword>
<keyword evidence="2" id="KW-0433">Leucine-rich repeat</keyword>
<keyword evidence="4" id="KW-0378">Hydrolase</keyword>
<comment type="caution">
    <text evidence="9">The sequence shown here is derived from an EMBL/GenBank/DDBJ whole genome shotgun (WGS) entry which is preliminary data.</text>
</comment>